<accession>A0ABY8FTG5</accession>
<gene>
    <name evidence="2" type="ORF">P7228_00260</name>
</gene>
<protein>
    <submittedName>
        <fullName evidence="2">MBL fold metallo-hydrolase</fullName>
    </submittedName>
</protein>
<evidence type="ECO:0000259" key="1">
    <source>
        <dbReference type="Pfam" id="PF12706"/>
    </source>
</evidence>
<dbReference type="PANTHER" id="PTHR15032">
    <property type="entry name" value="N-ACYL-PHOSPHATIDYLETHANOLAMINE-HYDROLYZING PHOSPHOLIPASE D"/>
    <property type="match status" value="1"/>
</dbReference>
<proteinExistence type="predicted"/>
<dbReference type="Proteomes" id="UP001215827">
    <property type="component" value="Chromosome"/>
</dbReference>
<feature type="domain" description="Metallo-beta-lactamase" evidence="1">
    <location>
        <begin position="103"/>
        <end position="300"/>
    </location>
</feature>
<dbReference type="Gene3D" id="3.60.15.10">
    <property type="entry name" value="Ribonuclease Z/Hydroxyacylglutathione hydrolase-like"/>
    <property type="match status" value="1"/>
</dbReference>
<dbReference type="EMBL" id="CP121106">
    <property type="protein sequence ID" value="WFL77530.1"/>
    <property type="molecule type" value="Genomic_DNA"/>
</dbReference>
<dbReference type="InterPro" id="IPR001279">
    <property type="entry name" value="Metallo-B-lactamas"/>
</dbReference>
<reference evidence="2 3" key="1">
    <citation type="submission" date="2023-03" db="EMBL/GenBank/DDBJ databases">
        <title>Altererythrobacter sp. CAU 1644 isolated from sand.</title>
        <authorList>
            <person name="Kim W."/>
        </authorList>
    </citation>
    <scope>NUCLEOTIDE SEQUENCE [LARGE SCALE GENOMIC DNA]</scope>
    <source>
        <strain evidence="2 3">CAU 1644</strain>
    </source>
</reference>
<evidence type="ECO:0000313" key="2">
    <source>
        <dbReference type="EMBL" id="WFL77530.1"/>
    </source>
</evidence>
<keyword evidence="3" id="KW-1185">Reference proteome</keyword>
<dbReference type="InterPro" id="IPR036866">
    <property type="entry name" value="RibonucZ/Hydroxyglut_hydro"/>
</dbReference>
<sequence>MAIFAGLLAWYLHSDISDERMRLLEQSPNFEEGAFFNEERQAENDLGIDFLREQFFGEQQREPEGAVPVVAIDPASLREPPAPGMRATWLGHASVLIEIDGYRLLTDPVLSHRASPFSFLGPARTHDAPIALNDLSGIDAVVISHNHYDHLDEATVRHLAAQGTRFFVPLGVGQYFENWGIDSEQVAEMQWWDREAIGSLTITSTPNRHYSSRGLLDYKATHWSSWSIAGKIHNAFYSGDTGYSKLFRQIGEREGPFDLSIIKIGSYGPGQAWTDIHATPEEAVQIHRDVGGKRMLPVHWMTFNLAIHDWDEPIIRTLLAAEKNGVAVVAPKIGQVVDTNEPFTNQAWWEMVD</sequence>
<dbReference type="PANTHER" id="PTHR15032:SF4">
    <property type="entry name" value="N-ACYL-PHOSPHATIDYLETHANOLAMINE-HYDROLYZING PHOSPHOLIPASE D"/>
    <property type="match status" value="1"/>
</dbReference>
<name>A0ABY8FTG5_9SPHN</name>
<organism evidence="2 3">
    <name type="scientific">Altererythrobacter arenosus</name>
    <dbReference type="NCBI Taxonomy" id="3032592"/>
    <lineage>
        <taxon>Bacteria</taxon>
        <taxon>Pseudomonadati</taxon>
        <taxon>Pseudomonadota</taxon>
        <taxon>Alphaproteobacteria</taxon>
        <taxon>Sphingomonadales</taxon>
        <taxon>Erythrobacteraceae</taxon>
        <taxon>Altererythrobacter</taxon>
    </lineage>
</organism>
<evidence type="ECO:0000313" key="3">
    <source>
        <dbReference type="Proteomes" id="UP001215827"/>
    </source>
</evidence>
<dbReference type="RefSeq" id="WP_278016223.1">
    <property type="nucleotide sequence ID" value="NZ_CP121106.1"/>
</dbReference>
<dbReference type="Pfam" id="PF12706">
    <property type="entry name" value="Lactamase_B_2"/>
    <property type="match status" value="1"/>
</dbReference>
<dbReference type="SUPFAM" id="SSF56281">
    <property type="entry name" value="Metallo-hydrolase/oxidoreductase"/>
    <property type="match status" value="1"/>
</dbReference>